<accession>A0AC34F896</accession>
<dbReference type="Proteomes" id="UP000887579">
    <property type="component" value="Unplaced"/>
</dbReference>
<reference evidence="2" key="1">
    <citation type="submission" date="2022-11" db="UniProtKB">
        <authorList>
            <consortium name="WormBaseParasite"/>
        </authorList>
    </citation>
    <scope>IDENTIFICATION</scope>
</reference>
<proteinExistence type="predicted"/>
<evidence type="ECO:0000313" key="2">
    <source>
        <dbReference type="WBParaSite" id="ES5_v2.g13325.t1"/>
    </source>
</evidence>
<dbReference type="WBParaSite" id="ES5_v2.g13325.t1">
    <property type="protein sequence ID" value="ES5_v2.g13325.t1"/>
    <property type="gene ID" value="ES5_v2.g13325"/>
</dbReference>
<name>A0AC34F896_9BILA</name>
<evidence type="ECO:0000313" key="1">
    <source>
        <dbReference type="Proteomes" id="UP000887579"/>
    </source>
</evidence>
<sequence length="148" mass="16462">MVSQLTPAQRKVAQRKEARRKKKKEYEESEEGKRAAAEKAAASKKKAAEREKRKYAKRKLKNIVIADDSDVSQLSTPHYNLRSDAVTSEDEESVMTSEGSASFISLTQSQVSSRHTSQKSALSTPSQQSFLTVTNFCDTAGLVGFFRI</sequence>
<organism evidence="1 2">
    <name type="scientific">Panagrolaimus sp. ES5</name>
    <dbReference type="NCBI Taxonomy" id="591445"/>
    <lineage>
        <taxon>Eukaryota</taxon>
        <taxon>Metazoa</taxon>
        <taxon>Ecdysozoa</taxon>
        <taxon>Nematoda</taxon>
        <taxon>Chromadorea</taxon>
        <taxon>Rhabditida</taxon>
        <taxon>Tylenchina</taxon>
        <taxon>Panagrolaimomorpha</taxon>
        <taxon>Panagrolaimoidea</taxon>
        <taxon>Panagrolaimidae</taxon>
        <taxon>Panagrolaimus</taxon>
    </lineage>
</organism>
<protein>
    <submittedName>
        <fullName evidence="2">Uncharacterized protein</fullName>
    </submittedName>
</protein>